<dbReference type="OrthoDB" id="1115929at2"/>
<protein>
    <submittedName>
        <fullName evidence="4">Iron dicitrate transporter FecR</fullName>
    </submittedName>
</protein>
<sequence>MEKKFEELYKQYLSGQISQMDFELLKNKVPLTSDEELWDLMCDDLSTSSESVKMSSESQQRILQNIYANVKEEKRQARVRRFLRYAAMFVLMLSLVGGSYWWINSLAPSAPVYTYVSVKAGSKRTITLPDGTRVTLNGNSQLCYNVVPQKHREVVLTKGEAFFDVTKDASCPFRVKVNDMQIEVLGTEFNVRYHEDAIETALFSGAVRLTSEALKEDYRLYPGKKSIYKLASHQFKICDNDATTDARWKEGYLAFNSKPLAEVLHEIEDWYGVRIQLRNKKLANDLLTGTFYNESLESVLSSLKMQYKFNYHTDNGTIIIE</sequence>
<keyword evidence="1" id="KW-0812">Transmembrane</keyword>
<dbReference type="Proteomes" id="UP000267517">
    <property type="component" value="Chromosome I"/>
</dbReference>
<name>A0A250KJV4_9BACT</name>
<dbReference type="InterPro" id="IPR012373">
    <property type="entry name" value="Ferrdict_sens_TM"/>
</dbReference>
<evidence type="ECO:0000313" key="5">
    <source>
        <dbReference type="Proteomes" id="UP000267517"/>
    </source>
</evidence>
<gene>
    <name evidence="4" type="ORF">PMEL1_01256</name>
</gene>
<dbReference type="PANTHER" id="PTHR30273:SF2">
    <property type="entry name" value="PROTEIN FECR"/>
    <property type="match status" value="1"/>
</dbReference>
<dbReference type="EMBL" id="AP018049">
    <property type="protein sequence ID" value="BBA29325.1"/>
    <property type="molecule type" value="Genomic_DNA"/>
</dbReference>
<evidence type="ECO:0000259" key="2">
    <source>
        <dbReference type="Pfam" id="PF04773"/>
    </source>
</evidence>
<feature type="transmembrane region" description="Helical" evidence="1">
    <location>
        <begin position="82"/>
        <end position="103"/>
    </location>
</feature>
<feature type="domain" description="Protein FecR C-terminal" evidence="3">
    <location>
        <begin position="252"/>
        <end position="320"/>
    </location>
</feature>
<dbReference type="PANTHER" id="PTHR30273">
    <property type="entry name" value="PERIPLASMIC SIGNAL SENSOR AND SIGMA FACTOR ACTIVATOR FECR-RELATED"/>
    <property type="match status" value="1"/>
</dbReference>
<dbReference type="RefSeq" id="WP_120174439.1">
    <property type="nucleotide sequence ID" value="NZ_AP018049.1"/>
</dbReference>
<dbReference type="Gene3D" id="3.55.50.30">
    <property type="match status" value="1"/>
</dbReference>
<feature type="domain" description="FecR protein" evidence="2">
    <location>
        <begin position="116"/>
        <end position="208"/>
    </location>
</feature>
<dbReference type="InterPro" id="IPR006860">
    <property type="entry name" value="FecR"/>
</dbReference>
<keyword evidence="1" id="KW-1133">Transmembrane helix</keyword>
<keyword evidence="1" id="KW-0472">Membrane</keyword>
<accession>A0A250KJV4</accession>
<dbReference type="InterPro" id="IPR032508">
    <property type="entry name" value="FecR_C"/>
</dbReference>
<evidence type="ECO:0000259" key="3">
    <source>
        <dbReference type="Pfam" id="PF16344"/>
    </source>
</evidence>
<dbReference type="Gene3D" id="2.60.120.1440">
    <property type="match status" value="1"/>
</dbReference>
<evidence type="ECO:0000256" key="1">
    <source>
        <dbReference type="SAM" id="Phobius"/>
    </source>
</evidence>
<proteinExistence type="predicted"/>
<organism evidence="4 5">
    <name type="scientific">Prevotella melaninogenica</name>
    <dbReference type="NCBI Taxonomy" id="28132"/>
    <lineage>
        <taxon>Bacteria</taxon>
        <taxon>Pseudomonadati</taxon>
        <taxon>Bacteroidota</taxon>
        <taxon>Bacteroidia</taxon>
        <taxon>Bacteroidales</taxon>
        <taxon>Prevotellaceae</taxon>
        <taxon>Prevotella</taxon>
    </lineage>
</organism>
<dbReference type="PIRSF" id="PIRSF018266">
    <property type="entry name" value="FecR"/>
    <property type="match status" value="1"/>
</dbReference>
<evidence type="ECO:0000313" key="4">
    <source>
        <dbReference type="EMBL" id="BBA29325.1"/>
    </source>
</evidence>
<reference evidence="4 5" key="1">
    <citation type="submission" date="2017-05" db="EMBL/GenBank/DDBJ databases">
        <title>whole genome sequence of Prevotella melaninogenica GAI 07411.</title>
        <authorList>
            <person name="Kondo Y."/>
            <person name="Hoshino T."/>
        </authorList>
    </citation>
    <scope>NUCLEOTIDE SEQUENCE [LARGE SCALE GENOMIC DNA]</scope>
    <source>
        <strain evidence="4 5">GAI 07411</strain>
    </source>
</reference>
<dbReference type="Pfam" id="PF16344">
    <property type="entry name" value="FecR_C"/>
    <property type="match status" value="1"/>
</dbReference>
<dbReference type="AlphaFoldDB" id="A0A250KJV4"/>
<dbReference type="GO" id="GO:0016989">
    <property type="term" value="F:sigma factor antagonist activity"/>
    <property type="evidence" value="ECO:0007669"/>
    <property type="project" value="TreeGrafter"/>
</dbReference>
<dbReference type="Pfam" id="PF04773">
    <property type="entry name" value="FecR"/>
    <property type="match status" value="1"/>
</dbReference>